<protein>
    <recommendedName>
        <fullName evidence="14">Peptide O-xylosyltransferase</fullName>
    </recommendedName>
</protein>
<evidence type="ECO:0000256" key="13">
    <source>
        <dbReference type="ARBA" id="ARBA00023180"/>
    </source>
</evidence>
<keyword evidence="4" id="KW-0808">Transferase</keyword>
<dbReference type="PANTHER" id="PTHR46025">
    <property type="entry name" value="XYLOSYLTRANSFERASE OXT"/>
    <property type="match status" value="1"/>
</dbReference>
<keyword evidence="6" id="KW-0479">Metal-binding</keyword>
<dbReference type="RefSeq" id="WP_201686689.1">
    <property type="nucleotide sequence ID" value="NZ_CP068176.1"/>
</dbReference>
<evidence type="ECO:0000256" key="12">
    <source>
        <dbReference type="ARBA" id="ARBA00023157"/>
    </source>
</evidence>
<dbReference type="GO" id="GO:0030158">
    <property type="term" value="F:protein xylosyltransferase activity"/>
    <property type="evidence" value="ECO:0007669"/>
    <property type="project" value="InterPro"/>
</dbReference>
<sequence length="292" mass="34933">MYYIYGVICHRLTSPLTFTVKQLANCTENIIIIHVDKKLGKKEFNLMKKCFSSLSNVLFLDERHDVRWGSISQIDVMLMLLKKAQDYDFKYISLISGDDIPLMSNKARNNFLDIAYENRAEFIGTEADCKKYYNRLNIKHPSFMFKKDRSFLKKMMCKIINLYNRKYNKLDLTNFPEVYKGAQWFTISNFAVDYIFKYLKLNKDYYNYFLYSFCGDEIFFQTILFNSDFKKNIKFDDNESIMSMRYIDWVSGPDYPRTLNEDDFEKIKNSRMLFARKIKSDSLVNLVKYLEI</sequence>
<dbReference type="AlphaFoldDB" id="A0A7T9UJM3"/>
<evidence type="ECO:0000256" key="1">
    <source>
        <dbReference type="ARBA" id="ARBA00004323"/>
    </source>
</evidence>
<evidence type="ECO:0000256" key="6">
    <source>
        <dbReference type="ARBA" id="ARBA00022723"/>
    </source>
</evidence>
<evidence type="ECO:0000256" key="7">
    <source>
        <dbReference type="ARBA" id="ARBA00022824"/>
    </source>
</evidence>
<keyword evidence="9" id="KW-1133">Transmembrane helix</keyword>
<keyword evidence="3" id="KW-0328">Glycosyltransferase</keyword>
<evidence type="ECO:0000256" key="8">
    <source>
        <dbReference type="ARBA" id="ARBA00022968"/>
    </source>
</evidence>
<evidence type="ECO:0000256" key="10">
    <source>
        <dbReference type="ARBA" id="ARBA00023034"/>
    </source>
</evidence>
<dbReference type="GO" id="GO:0046872">
    <property type="term" value="F:metal ion binding"/>
    <property type="evidence" value="ECO:0007669"/>
    <property type="project" value="UniProtKB-KW"/>
</dbReference>
<evidence type="ECO:0000256" key="4">
    <source>
        <dbReference type="ARBA" id="ARBA00022679"/>
    </source>
</evidence>
<evidence type="ECO:0000256" key="9">
    <source>
        <dbReference type="ARBA" id="ARBA00022989"/>
    </source>
</evidence>
<evidence type="ECO:0000256" key="11">
    <source>
        <dbReference type="ARBA" id="ARBA00023136"/>
    </source>
</evidence>
<dbReference type="GO" id="GO:0015012">
    <property type="term" value="P:heparan sulfate proteoglycan biosynthetic process"/>
    <property type="evidence" value="ECO:0007669"/>
    <property type="project" value="TreeGrafter"/>
</dbReference>
<dbReference type="Pfam" id="PF02485">
    <property type="entry name" value="Branch"/>
    <property type="match status" value="1"/>
</dbReference>
<evidence type="ECO:0000313" key="16">
    <source>
        <dbReference type="Proteomes" id="UP000595320"/>
    </source>
</evidence>
<keyword evidence="8" id="KW-0735">Signal-anchor</keyword>
<dbReference type="EMBL" id="CP068176">
    <property type="protein sequence ID" value="QQT86998.1"/>
    <property type="molecule type" value="Genomic_DNA"/>
</dbReference>
<keyword evidence="12" id="KW-1015">Disulfide bond</keyword>
<evidence type="ECO:0000256" key="3">
    <source>
        <dbReference type="ARBA" id="ARBA00022676"/>
    </source>
</evidence>
<dbReference type="PANTHER" id="PTHR46025:SF3">
    <property type="entry name" value="XYLOSYLTRANSFERASE OXT"/>
    <property type="match status" value="1"/>
</dbReference>
<dbReference type="GO" id="GO:0016020">
    <property type="term" value="C:membrane"/>
    <property type="evidence" value="ECO:0007669"/>
    <property type="project" value="InterPro"/>
</dbReference>
<evidence type="ECO:0000256" key="14">
    <source>
        <dbReference type="ARBA" id="ARBA00042865"/>
    </source>
</evidence>
<reference evidence="15 16" key="1">
    <citation type="submission" date="2021-01" db="EMBL/GenBank/DDBJ databases">
        <title>FDA dAtabase for Regulatory Grade micrObial Sequences (FDA-ARGOS): Supporting development and validation of Infectious Disease Dx tests.</title>
        <authorList>
            <person name="Sproer C."/>
            <person name="Gronow S."/>
            <person name="Severitt S."/>
            <person name="Schroder I."/>
            <person name="Tallon L."/>
            <person name="Sadzewicz L."/>
            <person name="Zhao X."/>
            <person name="Boylan J."/>
            <person name="Ott S."/>
            <person name="Bowen H."/>
            <person name="Vavikolanu K."/>
            <person name="Mehta A."/>
            <person name="Aluvathingal J."/>
            <person name="Nadendla S."/>
            <person name="Lowell S."/>
            <person name="Myers T."/>
            <person name="Yan Y."/>
            <person name="Sichtig H."/>
        </authorList>
    </citation>
    <scope>NUCLEOTIDE SEQUENCE [LARGE SCALE GENOMIC DNA]</scope>
    <source>
        <strain evidence="15 16">FDAARGOS_1096</strain>
    </source>
</reference>
<organism evidence="15 16">
    <name type="scientific">Acinetobacter ursingii</name>
    <dbReference type="NCBI Taxonomy" id="108980"/>
    <lineage>
        <taxon>Bacteria</taxon>
        <taxon>Pseudomonadati</taxon>
        <taxon>Pseudomonadota</taxon>
        <taxon>Gammaproteobacteria</taxon>
        <taxon>Moraxellales</taxon>
        <taxon>Moraxellaceae</taxon>
        <taxon>Acinetobacter</taxon>
    </lineage>
</organism>
<dbReference type="InterPro" id="IPR043538">
    <property type="entry name" value="XYLT"/>
</dbReference>
<name>A0A7T9UJM3_9GAMM</name>
<gene>
    <name evidence="15" type="ORF">I6I53_04250</name>
</gene>
<dbReference type="GO" id="GO:0050650">
    <property type="term" value="P:chondroitin sulfate proteoglycan biosynthetic process"/>
    <property type="evidence" value="ECO:0007669"/>
    <property type="project" value="TreeGrafter"/>
</dbReference>
<keyword evidence="5" id="KW-0812">Transmembrane</keyword>
<evidence type="ECO:0000313" key="15">
    <source>
        <dbReference type="EMBL" id="QQT86998.1"/>
    </source>
</evidence>
<dbReference type="InterPro" id="IPR003406">
    <property type="entry name" value="Glyco_trans_14"/>
</dbReference>
<evidence type="ECO:0000256" key="5">
    <source>
        <dbReference type="ARBA" id="ARBA00022692"/>
    </source>
</evidence>
<dbReference type="Proteomes" id="UP000595320">
    <property type="component" value="Chromosome"/>
</dbReference>
<keyword evidence="11" id="KW-0472">Membrane</keyword>
<keyword evidence="10" id="KW-0333">Golgi apparatus</keyword>
<keyword evidence="13" id="KW-0325">Glycoprotein</keyword>
<comment type="subcellular location">
    <subcellularLocation>
        <location evidence="2">Endoplasmic reticulum membrane</location>
        <topology evidence="2">Single-pass type II membrane protein</topology>
    </subcellularLocation>
    <subcellularLocation>
        <location evidence="1">Golgi apparatus membrane</location>
        <topology evidence="1">Single-pass type II membrane protein</topology>
    </subcellularLocation>
</comment>
<proteinExistence type="predicted"/>
<keyword evidence="7" id="KW-0256">Endoplasmic reticulum</keyword>
<accession>A0A7T9UJM3</accession>
<evidence type="ECO:0000256" key="2">
    <source>
        <dbReference type="ARBA" id="ARBA00004648"/>
    </source>
</evidence>